<organism evidence="1 2">
    <name type="scientific">Nocardiopsis rhodophaea</name>
    <dbReference type="NCBI Taxonomy" id="280238"/>
    <lineage>
        <taxon>Bacteria</taxon>
        <taxon>Bacillati</taxon>
        <taxon>Actinomycetota</taxon>
        <taxon>Actinomycetes</taxon>
        <taxon>Streptosporangiales</taxon>
        <taxon>Nocardiopsidaceae</taxon>
        <taxon>Nocardiopsis</taxon>
    </lineage>
</organism>
<sequence>MIRQRITATTDPAAVHPGLAEHQSDMIRRCPYLGPSVDRGLTVWSAYDAEPGDQPGLFALLVETAEELRTARRESGPLACRNIAILDPEDSESARKIMQWPAWLARNLYAPVQLMVGRFWTGVELDDSKGRAMMPPPVSFFSLRNAIPSKDGLFLSEKLPEIMAILEQGPGDDGRDVFAEPLGRRVDDPASVYRELKGLFPPPSLATAG</sequence>
<comment type="caution">
    <text evidence="1">The sequence shown here is derived from an EMBL/GenBank/DDBJ whole genome shotgun (WGS) entry which is preliminary data.</text>
</comment>
<evidence type="ECO:0000313" key="1">
    <source>
        <dbReference type="EMBL" id="GAA1997654.1"/>
    </source>
</evidence>
<evidence type="ECO:0000313" key="2">
    <source>
        <dbReference type="Proteomes" id="UP001501585"/>
    </source>
</evidence>
<gene>
    <name evidence="1" type="ORF">GCM10009799_25790</name>
</gene>
<proteinExistence type="predicted"/>
<dbReference type="Proteomes" id="UP001501585">
    <property type="component" value="Unassembled WGS sequence"/>
</dbReference>
<dbReference type="EMBL" id="BAAAPC010000010">
    <property type="protein sequence ID" value="GAA1997654.1"/>
    <property type="molecule type" value="Genomic_DNA"/>
</dbReference>
<dbReference type="RefSeq" id="WP_344102175.1">
    <property type="nucleotide sequence ID" value="NZ_BAAAPC010000010.1"/>
</dbReference>
<reference evidence="1 2" key="1">
    <citation type="journal article" date="2019" name="Int. J. Syst. Evol. Microbiol.">
        <title>The Global Catalogue of Microorganisms (GCM) 10K type strain sequencing project: providing services to taxonomists for standard genome sequencing and annotation.</title>
        <authorList>
            <consortium name="The Broad Institute Genomics Platform"/>
            <consortium name="The Broad Institute Genome Sequencing Center for Infectious Disease"/>
            <person name="Wu L."/>
            <person name="Ma J."/>
        </authorList>
    </citation>
    <scope>NUCLEOTIDE SEQUENCE [LARGE SCALE GENOMIC DNA]</scope>
    <source>
        <strain evidence="1 2">JCM 15313</strain>
    </source>
</reference>
<protein>
    <submittedName>
        <fullName evidence="1">Uncharacterized protein</fullName>
    </submittedName>
</protein>
<keyword evidence="2" id="KW-1185">Reference proteome</keyword>
<name>A0ABN2T309_9ACTN</name>
<accession>A0ABN2T309</accession>